<gene>
    <name evidence="6" type="ORF">BER1_0781</name>
    <name evidence="7" type="ORF">BER2_0780</name>
    <name evidence="8" type="ORF">BRI6_0765</name>
    <name evidence="9" type="ORF">BRI9_0820</name>
    <name evidence="10" type="ORF">ISE1_0615</name>
    <name evidence="11" type="ORF">ISE2_0654</name>
    <name evidence="12" type="ORF">IVO3_0819</name>
    <name evidence="13" type="ORF">RAN7_0759</name>
</gene>
<dbReference type="GO" id="GO:0003677">
    <property type="term" value="F:DNA binding"/>
    <property type="evidence" value="ECO:0007669"/>
    <property type="project" value="InterPro"/>
</dbReference>
<dbReference type="Gene3D" id="1.10.1740.10">
    <property type="match status" value="1"/>
</dbReference>
<proteinExistence type="inferred from homology"/>
<dbReference type="InterPro" id="IPR013325">
    <property type="entry name" value="RNA_pol_sigma_r2"/>
</dbReference>
<name>A0A484QYW3_9ZZZZ</name>
<dbReference type="EMBL" id="CAADIE010000005">
    <property type="protein sequence ID" value="VFR38341.1"/>
    <property type="molecule type" value="Genomic_DNA"/>
</dbReference>
<dbReference type="AlphaFoldDB" id="A0A484QYW3"/>
<dbReference type="EMBL" id="CAADII010000013">
    <property type="protein sequence ID" value="VFR53801.1"/>
    <property type="molecule type" value="Genomic_DNA"/>
</dbReference>
<dbReference type="CDD" id="cd06171">
    <property type="entry name" value="Sigma70_r4"/>
    <property type="match status" value="1"/>
</dbReference>
<evidence type="ECO:0000313" key="13">
    <source>
        <dbReference type="EMBL" id="VFS28250.1"/>
    </source>
</evidence>
<dbReference type="EMBL" id="CAADIH010000014">
    <property type="protein sequence ID" value="VFR43223.1"/>
    <property type="molecule type" value="Genomic_DNA"/>
</dbReference>
<dbReference type="EMBL" id="CAADIK010000040">
    <property type="protein sequence ID" value="VFR77172.1"/>
    <property type="molecule type" value="Genomic_DNA"/>
</dbReference>
<dbReference type="Gene3D" id="1.10.10.10">
    <property type="entry name" value="Winged helix-like DNA-binding domain superfamily/Winged helix DNA-binding domain"/>
    <property type="match status" value="1"/>
</dbReference>
<dbReference type="PANTHER" id="PTHR43133">
    <property type="entry name" value="RNA POLYMERASE ECF-TYPE SIGMA FACTO"/>
    <property type="match status" value="1"/>
</dbReference>
<dbReference type="InterPro" id="IPR039425">
    <property type="entry name" value="RNA_pol_sigma-70-like"/>
</dbReference>
<sequence>MSAMPLPPAAKKGWLAHYSEIVAGWRRKVGVHEDSEDAMHDAVVRLLENGAAAVNDPRAYLKRSTANGVIDRHRHQAVLPTTPLHELEEYDHPLASGPEAEVLARRLVADLKEALADLPAVCQQVYIRHRLEGWTHAEIAQGMGISRAMVEKHMTRALQHLNRRLQHHAP</sequence>
<evidence type="ECO:0000313" key="10">
    <source>
        <dbReference type="EMBL" id="VFR83261.1"/>
    </source>
</evidence>
<comment type="similarity">
    <text evidence="1">Belongs to the sigma-70 factor family. ECF subfamily.</text>
</comment>
<evidence type="ECO:0000313" key="12">
    <source>
        <dbReference type="EMBL" id="VFR97728.1"/>
    </source>
</evidence>
<evidence type="ECO:0000313" key="6">
    <source>
        <dbReference type="EMBL" id="VFR38341.1"/>
    </source>
</evidence>
<keyword evidence="2" id="KW-0805">Transcription regulation</keyword>
<feature type="domain" description="RNA polymerase sigma factor 70 region 4 type 2" evidence="5">
    <location>
        <begin position="111"/>
        <end position="161"/>
    </location>
</feature>
<protein>
    <submittedName>
        <fullName evidence="7">FIG006045: Sigma factor, ECF subfamily</fullName>
    </submittedName>
</protein>
<dbReference type="SUPFAM" id="SSF88946">
    <property type="entry name" value="Sigma2 domain of RNA polymerase sigma factors"/>
    <property type="match status" value="1"/>
</dbReference>
<evidence type="ECO:0000256" key="1">
    <source>
        <dbReference type="ARBA" id="ARBA00010641"/>
    </source>
</evidence>
<dbReference type="EMBL" id="CAADIM010000025">
    <property type="protein sequence ID" value="VFR83261.1"/>
    <property type="molecule type" value="Genomic_DNA"/>
</dbReference>
<dbReference type="InterPro" id="IPR014284">
    <property type="entry name" value="RNA_pol_sigma-70_dom"/>
</dbReference>
<dbReference type="NCBIfam" id="TIGR02937">
    <property type="entry name" value="sigma70-ECF"/>
    <property type="match status" value="1"/>
</dbReference>
<evidence type="ECO:0000313" key="7">
    <source>
        <dbReference type="EMBL" id="VFR43223.1"/>
    </source>
</evidence>
<evidence type="ECO:0000313" key="8">
    <source>
        <dbReference type="EMBL" id="VFR53801.1"/>
    </source>
</evidence>
<keyword evidence="3" id="KW-0731">Sigma factor</keyword>
<dbReference type="InterPro" id="IPR013324">
    <property type="entry name" value="RNA_pol_sigma_r3/r4-like"/>
</dbReference>
<evidence type="ECO:0000313" key="11">
    <source>
        <dbReference type="EMBL" id="VFR92430.1"/>
    </source>
</evidence>
<dbReference type="EMBL" id="CAADIZ010000045">
    <property type="protein sequence ID" value="VFS28250.1"/>
    <property type="molecule type" value="Genomic_DNA"/>
</dbReference>
<dbReference type="GO" id="GO:0006352">
    <property type="term" value="P:DNA-templated transcription initiation"/>
    <property type="evidence" value="ECO:0007669"/>
    <property type="project" value="InterPro"/>
</dbReference>
<keyword evidence="4" id="KW-0804">Transcription</keyword>
<evidence type="ECO:0000259" key="5">
    <source>
        <dbReference type="Pfam" id="PF08281"/>
    </source>
</evidence>
<dbReference type="EMBL" id="CAADIN010000022">
    <property type="protein sequence ID" value="VFR92430.1"/>
    <property type="molecule type" value="Genomic_DNA"/>
</dbReference>
<dbReference type="InterPro" id="IPR036388">
    <property type="entry name" value="WH-like_DNA-bd_sf"/>
</dbReference>
<reference evidence="7" key="1">
    <citation type="submission" date="2019-03" db="EMBL/GenBank/DDBJ databases">
        <authorList>
            <person name="Danneels B."/>
        </authorList>
    </citation>
    <scope>NUCLEOTIDE SEQUENCE</scope>
</reference>
<organism evidence="7">
    <name type="scientific">plant metagenome</name>
    <dbReference type="NCBI Taxonomy" id="1297885"/>
    <lineage>
        <taxon>unclassified sequences</taxon>
        <taxon>metagenomes</taxon>
        <taxon>organismal metagenomes</taxon>
    </lineage>
</organism>
<evidence type="ECO:0000256" key="2">
    <source>
        <dbReference type="ARBA" id="ARBA00023015"/>
    </source>
</evidence>
<dbReference type="InterPro" id="IPR013249">
    <property type="entry name" value="RNA_pol_sigma70_r4_t2"/>
</dbReference>
<accession>A0A484QYW3</accession>
<evidence type="ECO:0000256" key="3">
    <source>
        <dbReference type="ARBA" id="ARBA00023082"/>
    </source>
</evidence>
<dbReference type="Pfam" id="PF08281">
    <property type="entry name" value="Sigma70_r4_2"/>
    <property type="match status" value="1"/>
</dbReference>
<dbReference type="GO" id="GO:0016987">
    <property type="term" value="F:sigma factor activity"/>
    <property type="evidence" value="ECO:0007669"/>
    <property type="project" value="UniProtKB-KW"/>
</dbReference>
<dbReference type="SUPFAM" id="SSF88659">
    <property type="entry name" value="Sigma3 and sigma4 domains of RNA polymerase sigma factors"/>
    <property type="match status" value="1"/>
</dbReference>
<dbReference type="PANTHER" id="PTHR43133:SF63">
    <property type="entry name" value="RNA POLYMERASE SIGMA FACTOR FECI-RELATED"/>
    <property type="match status" value="1"/>
</dbReference>
<evidence type="ECO:0000256" key="4">
    <source>
        <dbReference type="ARBA" id="ARBA00023163"/>
    </source>
</evidence>
<dbReference type="EMBL" id="CAADIP010000053">
    <property type="protein sequence ID" value="VFR97728.1"/>
    <property type="molecule type" value="Genomic_DNA"/>
</dbReference>
<evidence type="ECO:0000313" key="9">
    <source>
        <dbReference type="EMBL" id="VFR77172.1"/>
    </source>
</evidence>